<evidence type="ECO:0000313" key="3">
    <source>
        <dbReference type="EMBL" id="CAH0022720.1"/>
    </source>
</evidence>
<dbReference type="Pfam" id="PF07985">
    <property type="entry name" value="SRR1"/>
    <property type="match status" value="1"/>
</dbReference>
<reference evidence="3" key="1">
    <citation type="submission" date="2021-10" db="EMBL/GenBank/DDBJ databases">
        <authorList>
            <person name="Piombo E."/>
        </authorList>
    </citation>
    <scope>NUCLEOTIDE SEQUENCE</scope>
</reference>
<protein>
    <recommendedName>
        <fullName evidence="2">SRR1-like domain-containing protein</fullName>
    </recommendedName>
</protein>
<dbReference type="InterPro" id="IPR012942">
    <property type="entry name" value="SRR1-like"/>
</dbReference>
<evidence type="ECO:0000256" key="1">
    <source>
        <dbReference type="SAM" id="MobiDB-lite"/>
    </source>
</evidence>
<dbReference type="AlphaFoldDB" id="A0A9N9YIR3"/>
<feature type="region of interest" description="Disordered" evidence="1">
    <location>
        <begin position="403"/>
        <end position="462"/>
    </location>
</feature>
<feature type="compositionally biased region" description="Basic and acidic residues" evidence="1">
    <location>
        <begin position="448"/>
        <end position="458"/>
    </location>
</feature>
<dbReference type="PANTHER" id="PTHR42080:SF3">
    <property type="entry name" value="SRR1-LIKE DOMAIN-CONTAINING PROTEIN"/>
    <property type="match status" value="1"/>
</dbReference>
<evidence type="ECO:0000313" key="4">
    <source>
        <dbReference type="Proteomes" id="UP000696573"/>
    </source>
</evidence>
<comment type="caution">
    <text evidence="3">The sequence shown here is derived from an EMBL/GenBank/DDBJ whole genome shotgun (WGS) entry which is preliminary data.</text>
</comment>
<dbReference type="OrthoDB" id="5230585at2759"/>
<organism evidence="3 4">
    <name type="scientific">Clonostachys rhizophaga</name>
    <dbReference type="NCBI Taxonomy" id="160324"/>
    <lineage>
        <taxon>Eukaryota</taxon>
        <taxon>Fungi</taxon>
        <taxon>Dikarya</taxon>
        <taxon>Ascomycota</taxon>
        <taxon>Pezizomycotina</taxon>
        <taxon>Sordariomycetes</taxon>
        <taxon>Hypocreomycetidae</taxon>
        <taxon>Hypocreales</taxon>
        <taxon>Bionectriaceae</taxon>
        <taxon>Clonostachys</taxon>
    </lineage>
</organism>
<evidence type="ECO:0000259" key="2">
    <source>
        <dbReference type="Pfam" id="PF07985"/>
    </source>
</evidence>
<name>A0A9N9YIR3_9HYPO</name>
<keyword evidence="4" id="KW-1185">Reference proteome</keyword>
<feature type="domain" description="SRR1-like" evidence="2">
    <location>
        <begin position="190"/>
        <end position="331"/>
    </location>
</feature>
<gene>
    <name evidence="3" type="ORF">CRHIZ90672A_00012841</name>
</gene>
<dbReference type="Proteomes" id="UP000696573">
    <property type="component" value="Unassembled WGS sequence"/>
</dbReference>
<dbReference type="EMBL" id="CABFNQ020000682">
    <property type="protein sequence ID" value="CAH0022720.1"/>
    <property type="molecule type" value="Genomic_DNA"/>
</dbReference>
<proteinExistence type="predicted"/>
<accession>A0A9N9YIR3</accession>
<dbReference type="PANTHER" id="PTHR42080">
    <property type="entry name" value="SRR1 DOMAIN-CONTAINING PROTEIN"/>
    <property type="match status" value="1"/>
</dbReference>
<sequence length="530" mass="57973">MSQALTLALTLDDLQAEADRRNNPVLTPSMEEDIAYIEALYNSGAKLWTKEMFVSAEAELAKQPLPRFIELRSMNGNFRQKRLPRAPPVSPQRPGGGSMGRPLPYIRYFLYQDLKAIVREEEHDHNLGETVATLSDETRRTLATRAMSISLISYAPCSINYDRIRGEWDTIMNHHWPLSHTCAEITNVLAEQAAISKNINKVVCFGLGSLGWSIEIEDERYEPEDRVYSAIIQHAAALTIAKVIGKRLDVGGLTVFCQDPIYNDADKRLLAEVGIQVVGGRGGLGFTYIDENTVVFSCHPNIPVKQVVADLGKPAILICNEVKEEGEEKWRVFERDGNFGLLSPYSTDHDSPRTREMVKGYHRFPFPQDRLGFGDIQIYVRKDLINEASSSITHEAAKDVTGVAAKDTSGESSNGIAGGVPKDANAEAPEEATDTYPKGITIETSKSIADEAPKDSARETPQGVADEALEYATGDTTKNASGVIFKDITWEAAKNITDEAATDAGGESPKGVTSETSKDVIGKACTDSSG</sequence>
<feature type="region of interest" description="Disordered" evidence="1">
    <location>
        <begin position="499"/>
        <end position="530"/>
    </location>
</feature>